<dbReference type="PROSITE" id="PS50076">
    <property type="entry name" value="DNAJ_2"/>
    <property type="match status" value="1"/>
</dbReference>
<feature type="compositionally biased region" description="Low complexity" evidence="1">
    <location>
        <begin position="317"/>
        <end position="335"/>
    </location>
</feature>
<feature type="compositionally biased region" description="Polar residues" evidence="1">
    <location>
        <begin position="290"/>
        <end position="304"/>
    </location>
</feature>
<feature type="region of interest" description="Disordered" evidence="1">
    <location>
        <begin position="672"/>
        <end position="708"/>
    </location>
</feature>
<dbReference type="SMART" id="SM00271">
    <property type="entry name" value="DnaJ"/>
    <property type="match status" value="1"/>
</dbReference>
<feature type="region of interest" description="Disordered" evidence="1">
    <location>
        <begin position="233"/>
        <end position="354"/>
    </location>
</feature>
<dbReference type="Pfam" id="PF00226">
    <property type="entry name" value="DnaJ"/>
    <property type="match status" value="1"/>
</dbReference>
<feature type="compositionally biased region" description="Polar residues" evidence="1">
    <location>
        <begin position="197"/>
        <end position="209"/>
    </location>
</feature>
<dbReference type="EMBL" id="BNCP01000051">
    <property type="protein sequence ID" value="GIL89638.1"/>
    <property type="molecule type" value="Genomic_DNA"/>
</dbReference>
<dbReference type="PANTHER" id="PTHR44825:SF1">
    <property type="entry name" value="DNAJ HOMOLOG SUBFAMILY C MEMBER 4"/>
    <property type="match status" value="1"/>
</dbReference>
<feature type="compositionally biased region" description="Low complexity" evidence="1">
    <location>
        <begin position="123"/>
        <end position="133"/>
    </location>
</feature>
<feature type="compositionally biased region" description="Low complexity" evidence="1">
    <location>
        <begin position="177"/>
        <end position="190"/>
    </location>
</feature>
<dbReference type="InterPro" id="IPR001623">
    <property type="entry name" value="DnaJ_domain"/>
</dbReference>
<dbReference type="PROSITE" id="PS00636">
    <property type="entry name" value="DNAJ_1"/>
    <property type="match status" value="1"/>
</dbReference>
<feature type="region of interest" description="Disordered" evidence="1">
    <location>
        <begin position="123"/>
        <end position="211"/>
    </location>
</feature>
<evidence type="ECO:0000313" key="4">
    <source>
        <dbReference type="Proteomes" id="UP000747110"/>
    </source>
</evidence>
<feature type="compositionally biased region" description="Low complexity" evidence="1">
    <location>
        <begin position="233"/>
        <end position="251"/>
    </location>
</feature>
<dbReference type="Gene3D" id="1.10.287.110">
    <property type="entry name" value="DnaJ domain"/>
    <property type="match status" value="1"/>
</dbReference>
<feature type="compositionally biased region" description="Low complexity" evidence="1">
    <location>
        <begin position="480"/>
        <end position="489"/>
    </location>
</feature>
<comment type="caution">
    <text evidence="3">The sequence shown here is derived from an EMBL/GenBank/DDBJ whole genome shotgun (WGS) entry which is preliminary data.</text>
</comment>
<keyword evidence="4" id="KW-1185">Reference proteome</keyword>
<feature type="compositionally biased region" description="Low complexity" evidence="1">
    <location>
        <begin position="342"/>
        <end position="354"/>
    </location>
</feature>
<sequence>MRLGMWSLPRVTRSAKPCRAAQRARKTYQTLMRTSATSIASDSATRRTHYQVLGVQPTASSDDIRTAFRRLAKSLHPDHNKLPGAREKFQEVKEAYDILFDTSTRADYDRELKVQAMAAAAAVAQSASGGRRASTTNVRRNRHTGSAKTQAATRPASGDDFDVFSSSASHGGGSGSRGSSNGNGSDGYRSIFCEPQRATSGGSNSNTYRSVFDGPSATAPAASSPLPLHMASAAQAAAARSRSGQTGASSSDSGYKSIFGSGTSPRSTSTGRNSSSSSSGGSNPCIFNGRSISPNLGTRKQTLNDVAAPPAAAPYGSRTAAGAATTTATSSSPASNGKSSRNGINAGNGTGANEASTTAAASAISGAAPNTASSSRTPYTVSPSIPGVGNPSHGMGAAAATPAANTVCTTAAGMTALQNGLASEGSRGAAASARNSIGDVASRLAAMAAAAAAGAPRSGSGGSSRGDYVSVFSGSGGGTTTQTNTSAVSAPDARSSSPGRMMNGGAVTDTTALSNVAAAGTASFQVTVTPNSGARLPAVESASQPPFASSLPLPPPLSPLPQQPLPRQPQQQLKASSTIAQLSGDDARRHPNAQVTADAADAVTSALVAEAEAAARVTAAMAAAAEAKAAAAAAEAMAAEAAVAAARAKAAAMAAEARLSAVVEAAESALLAKPWQDTTEPSASGPMSTTAADDHPQASEEAAPSKWL</sequence>
<feature type="region of interest" description="Disordered" evidence="1">
    <location>
        <begin position="536"/>
        <end position="578"/>
    </location>
</feature>
<feature type="compositionally biased region" description="Polar residues" evidence="1">
    <location>
        <begin position="373"/>
        <end position="383"/>
    </location>
</feature>
<feature type="compositionally biased region" description="Polar residues" evidence="1">
    <location>
        <begin position="676"/>
        <end position="691"/>
    </location>
</feature>
<feature type="region of interest" description="Disordered" evidence="1">
    <location>
        <begin position="473"/>
        <end position="506"/>
    </location>
</feature>
<dbReference type="InterPro" id="IPR018253">
    <property type="entry name" value="DnaJ_domain_CS"/>
</dbReference>
<evidence type="ECO:0000259" key="2">
    <source>
        <dbReference type="PROSITE" id="PS50076"/>
    </source>
</evidence>
<dbReference type="OrthoDB" id="445556at2759"/>
<proteinExistence type="predicted"/>
<dbReference type="PRINTS" id="PR00625">
    <property type="entry name" value="JDOMAIN"/>
</dbReference>
<accession>A0A8J4CZK9</accession>
<protein>
    <recommendedName>
        <fullName evidence="2">J domain-containing protein</fullName>
    </recommendedName>
</protein>
<evidence type="ECO:0000256" key="1">
    <source>
        <dbReference type="SAM" id="MobiDB-lite"/>
    </source>
</evidence>
<dbReference type="PANTHER" id="PTHR44825">
    <property type="match status" value="1"/>
</dbReference>
<reference evidence="3" key="1">
    <citation type="journal article" date="2021" name="Proc. Natl. Acad. Sci. U.S.A.">
        <title>Three genomes in the algal genus Volvox reveal the fate of a haploid sex-determining region after a transition to homothallism.</title>
        <authorList>
            <person name="Yamamoto K."/>
            <person name="Hamaji T."/>
            <person name="Kawai-Toyooka H."/>
            <person name="Matsuzaki R."/>
            <person name="Takahashi F."/>
            <person name="Nishimura Y."/>
            <person name="Kawachi M."/>
            <person name="Noguchi H."/>
            <person name="Minakuchi Y."/>
            <person name="Umen J.G."/>
            <person name="Toyoda A."/>
            <person name="Nozaki H."/>
        </authorList>
    </citation>
    <scope>NUCLEOTIDE SEQUENCE</scope>
    <source>
        <strain evidence="3">NIES-3786</strain>
    </source>
</reference>
<name>A0A8J4CZK9_9CHLO</name>
<feature type="compositionally biased region" description="Pro residues" evidence="1">
    <location>
        <begin position="552"/>
        <end position="567"/>
    </location>
</feature>
<feature type="compositionally biased region" description="Low complexity" evidence="1">
    <location>
        <begin position="541"/>
        <end position="551"/>
    </location>
</feature>
<evidence type="ECO:0000313" key="3">
    <source>
        <dbReference type="EMBL" id="GIL89638.1"/>
    </source>
</evidence>
<feature type="domain" description="J" evidence="2">
    <location>
        <begin position="48"/>
        <end position="112"/>
    </location>
</feature>
<dbReference type="Proteomes" id="UP000747110">
    <property type="component" value="Unassembled WGS sequence"/>
</dbReference>
<organism evidence="3 4">
    <name type="scientific">Volvox reticuliferus</name>
    <dbReference type="NCBI Taxonomy" id="1737510"/>
    <lineage>
        <taxon>Eukaryota</taxon>
        <taxon>Viridiplantae</taxon>
        <taxon>Chlorophyta</taxon>
        <taxon>core chlorophytes</taxon>
        <taxon>Chlorophyceae</taxon>
        <taxon>CS clade</taxon>
        <taxon>Chlamydomonadales</taxon>
        <taxon>Volvocaceae</taxon>
        <taxon>Volvox</taxon>
    </lineage>
</organism>
<dbReference type="CDD" id="cd06257">
    <property type="entry name" value="DnaJ"/>
    <property type="match status" value="1"/>
</dbReference>
<feature type="compositionally biased region" description="Low complexity" evidence="1">
    <location>
        <begin position="260"/>
        <end position="284"/>
    </location>
</feature>
<dbReference type="InterPro" id="IPR036869">
    <property type="entry name" value="J_dom_sf"/>
</dbReference>
<dbReference type="SUPFAM" id="SSF46565">
    <property type="entry name" value="Chaperone J-domain"/>
    <property type="match status" value="1"/>
</dbReference>
<dbReference type="InterPro" id="IPR052763">
    <property type="entry name" value="DnaJ_C4"/>
</dbReference>
<dbReference type="AlphaFoldDB" id="A0A8J4CZK9"/>
<gene>
    <name evidence="3" type="ORF">Vretifemale_17433</name>
</gene>
<feature type="region of interest" description="Disordered" evidence="1">
    <location>
        <begin position="368"/>
        <end position="387"/>
    </location>
</feature>